<dbReference type="PANTHER" id="PTHR12862:SF0">
    <property type="entry name" value="N-ACETYL-D-GLUCOSAMINE KINASE"/>
    <property type="match status" value="1"/>
</dbReference>
<gene>
    <name evidence="2" type="ORF">HGG79_15845</name>
</gene>
<dbReference type="CDD" id="cd24007">
    <property type="entry name" value="ASKHA_NBD_eukNAGK-like"/>
    <property type="match status" value="1"/>
</dbReference>
<name>A0A923J2W7_CLOTT</name>
<evidence type="ECO:0000313" key="2">
    <source>
        <dbReference type="EMBL" id="MBC2399233.1"/>
    </source>
</evidence>
<evidence type="ECO:0000313" key="3">
    <source>
        <dbReference type="Proteomes" id="UP000563151"/>
    </source>
</evidence>
<dbReference type="Pfam" id="PF01869">
    <property type="entry name" value="BcrAD_BadFG"/>
    <property type="match status" value="1"/>
</dbReference>
<keyword evidence="3" id="KW-1185">Reference proteome</keyword>
<dbReference type="RefSeq" id="WP_173680554.1">
    <property type="nucleotide sequence ID" value="NZ_JAAZWO010000024.1"/>
</dbReference>
<dbReference type="InterPro" id="IPR002731">
    <property type="entry name" value="ATPase_BadF"/>
</dbReference>
<proteinExistence type="predicted"/>
<organism evidence="2 3">
    <name type="scientific">Clostridium tetanomorphum</name>
    <dbReference type="NCBI Taxonomy" id="1553"/>
    <lineage>
        <taxon>Bacteria</taxon>
        <taxon>Bacillati</taxon>
        <taxon>Bacillota</taxon>
        <taxon>Clostridia</taxon>
        <taxon>Eubacteriales</taxon>
        <taxon>Clostridiaceae</taxon>
        <taxon>Clostridium</taxon>
    </lineage>
</organism>
<sequence length="295" mass="31809">MKYVIGVDGGGTKTEAVAYDLNGGKVASSLKGFGNLVNGKEEALENIIESIEELINDLGKENFEGLYLGVAGSEVGDNAKLIESEIKDKLLLDSVVMNDGELALRSTLKGDDGILTIAGTGSIAFGINKDKYARCGGWGHLLGDEGSGYKIAIEAIKRMIYEEDNSLEKSVLSKAIMEKLKISSVSQITDFVYSSTKDDISSLTPIVSKLGEEGDKIAKEILLEEGIALAKSTENVYKKLKFDGCSIGLVGGVIKKSIIVRQAFEEYLKEHIGVNAFVDEEVSPAKGAYYIYKRK</sequence>
<protein>
    <submittedName>
        <fullName evidence="2">ATPase</fullName>
    </submittedName>
</protein>
<dbReference type="EMBL" id="JAAZWO010000024">
    <property type="protein sequence ID" value="MBC2399233.1"/>
    <property type="molecule type" value="Genomic_DNA"/>
</dbReference>
<accession>A0A923J2W7</accession>
<evidence type="ECO:0000259" key="1">
    <source>
        <dbReference type="Pfam" id="PF01869"/>
    </source>
</evidence>
<dbReference type="Proteomes" id="UP000563151">
    <property type="component" value="Unassembled WGS sequence"/>
</dbReference>
<dbReference type="SUPFAM" id="SSF53067">
    <property type="entry name" value="Actin-like ATPase domain"/>
    <property type="match status" value="2"/>
</dbReference>
<feature type="domain" description="ATPase BadF/BadG/BcrA/BcrD type" evidence="1">
    <location>
        <begin position="5"/>
        <end position="288"/>
    </location>
</feature>
<reference evidence="2 3" key="1">
    <citation type="submission" date="2020-04" db="EMBL/GenBank/DDBJ databases">
        <title>Genomic insights into acetone-butanol-ethanol (ABE) fermentation by sequencing solventogenic clostridia strains.</title>
        <authorList>
            <person name="Brown S."/>
        </authorList>
    </citation>
    <scope>NUCLEOTIDE SEQUENCE [LARGE SCALE GENOMIC DNA]</scope>
    <source>
        <strain evidence="2 3">DJ011</strain>
    </source>
</reference>
<dbReference type="InterPro" id="IPR039758">
    <property type="entry name" value="NAGK-like"/>
</dbReference>
<dbReference type="GO" id="GO:0045127">
    <property type="term" value="F:N-acetylglucosamine kinase activity"/>
    <property type="evidence" value="ECO:0007669"/>
    <property type="project" value="InterPro"/>
</dbReference>
<comment type="caution">
    <text evidence="2">The sequence shown here is derived from an EMBL/GenBank/DDBJ whole genome shotgun (WGS) entry which is preliminary data.</text>
</comment>
<dbReference type="InterPro" id="IPR043129">
    <property type="entry name" value="ATPase_NBD"/>
</dbReference>
<dbReference type="AlphaFoldDB" id="A0A923J2W7"/>
<dbReference type="PANTHER" id="PTHR12862">
    <property type="entry name" value="BADF TYPE ATPASE DOMAIN-CONTAINING PROTEIN"/>
    <property type="match status" value="1"/>
</dbReference>
<dbReference type="Gene3D" id="3.30.420.40">
    <property type="match status" value="2"/>
</dbReference>